<keyword evidence="2" id="KW-1185">Reference proteome</keyword>
<dbReference type="InterPro" id="IPR036875">
    <property type="entry name" value="Znf_CCHC_sf"/>
</dbReference>
<dbReference type="SUPFAM" id="SSF57756">
    <property type="entry name" value="Retrovirus zinc finger-like domains"/>
    <property type="match status" value="1"/>
</dbReference>
<comment type="caution">
    <text evidence="1">The sequence shown here is derived from an EMBL/GenBank/DDBJ whole genome shotgun (WGS) entry which is preliminary data.</text>
</comment>
<name>A0ABR2VZL4_9FUNG</name>
<dbReference type="Proteomes" id="UP001479436">
    <property type="component" value="Unassembled WGS sequence"/>
</dbReference>
<evidence type="ECO:0000313" key="2">
    <source>
        <dbReference type="Proteomes" id="UP001479436"/>
    </source>
</evidence>
<dbReference type="EMBL" id="JASJQH010007337">
    <property type="protein sequence ID" value="KAK9710519.1"/>
    <property type="molecule type" value="Genomic_DNA"/>
</dbReference>
<evidence type="ECO:0008006" key="3">
    <source>
        <dbReference type="Google" id="ProtNLM"/>
    </source>
</evidence>
<organism evidence="1 2">
    <name type="scientific">Basidiobolus ranarum</name>
    <dbReference type="NCBI Taxonomy" id="34480"/>
    <lineage>
        <taxon>Eukaryota</taxon>
        <taxon>Fungi</taxon>
        <taxon>Fungi incertae sedis</taxon>
        <taxon>Zoopagomycota</taxon>
        <taxon>Entomophthoromycotina</taxon>
        <taxon>Basidiobolomycetes</taxon>
        <taxon>Basidiobolales</taxon>
        <taxon>Basidiobolaceae</taxon>
        <taxon>Basidiobolus</taxon>
    </lineage>
</organism>
<sequence length="70" mass="7958">MGNLPIKVKNTLRRKVTFCDYCKRTGHLSKDCFKRIAKEEECTESGNVVTTEDHIFTSALSMTTNKDSQT</sequence>
<proteinExistence type="predicted"/>
<gene>
    <name evidence="1" type="ORF">K7432_008380</name>
</gene>
<accession>A0ABR2VZL4</accession>
<protein>
    <recommendedName>
        <fullName evidence="3">CCHC-type domain-containing protein</fullName>
    </recommendedName>
</protein>
<evidence type="ECO:0000313" key="1">
    <source>
        <dbReference type="EMBL" id="KAK9710519.1"/>
    </source>
</evidence>
<reference evidence="1 2" key="1">
    <citation type="submission" date="2023-04" db="EMBL/GenBank/DDBJ databases">
        <title>Genome of Basidiobolus ranarum AG-B5.</title>
        <authorList>
            <person name="Stajich J.E."/>
            <person name="Carter-House D."/>
            <person name="Gryganskyi A."/>
        </authorList>
    </citation>
    <scope>NUCLEOTIDE SEQUENCE [LARGE SCALE GENOMIC DNA]</scope>
    <source>
        <strain evidence="1 2">AG-B5</strain>
    </source>
</reference>